<dbReference type="SUPFAM" id="SSF56655">
    <property type="entry name" value="Carbohydrate phosphatase"/>
    <property type="match status" value="1"/>
</dbReference>
<dbReference type="GO" id="GO:0008934">
    <property type="term" value="F:inositol monophosphate 1-phosphatase activity"/>
    <property type="evidence" value="ECO:0007669"/>
    <property type="project" value="TreeGrafter"/>
</dbReference>
<organism evidence="6 7">
    <name type="scientific">Smittium megazygosporum</name>
    <dbReference type="NCBI Taxonomy" id="133381"/>
    <lineage>
        <taxon>Eukaryota</taxon>
        <taxon>Fungi</taxon>
        <taxon>Fungi incertae sedis</taxon>
        <taxon>Zoopagomycota</taxon>
        <taxon>Kickxellomycotina</taxon>
        <taxon>Harpellomycetes</taxon>
        <taxon>Harpellales</taxon>
        <taxon>Legeriomycetaceae</taxon>
        <taxon>Smittium</taxon>
    </lineage>
</organism>
<dbReference type="OrthoDB" id="10254945at2759"/>
<feature type="binding site" evidence="5">
    <location>
        <position position="104"/>
    </location>
    <ligand>
        <name>Mg(2+)</name>
        <dbReference type="ChEBI" id="CHEBI:18420"/>
        <label>1</label>
        <note>catalytic</note>
    </ligand>
</feature>
<proteinExistence type="inferred from homology"/>
<evidence type="ECO:0000313" key="7">
    <source>
        <dbReference type="Proteomes" id="UP000245609"/>
    </source>
</evidence>
<dbReference type="AlphaFoldDB" id="A0A2T9ZIE4"/>
<dbReference type="InterPro" id="IPR000760">
    <property type="entry name" value="Inositol_monophosphatase-like"/>
</dbReference>
<comment type="similarity">
    <text evidence="1">Belongs to the inositol monophosphatase superfamily.</text>
</comment>
<evidence type="ECO:0000256" key="2">
    <source>
        <dbReference type="ARBA" id="ARBA00022723"/>
    </source>
</evidence>
<dbReference type="Pfam" id="PF00459">
    <property type="entry name" value="Inositol_P"/>
    <property type="match status" value="1"/>
</dbReference>
<dbReference type="EMBL" id="MBFS01000134">
    <property type="protein sequence ID" value="PVV04349.1"/>
    <property type="molecule type" value="Genomic_DNA"/>
</dbReference>
<dbReference type="Proteomes" id="UP000245609">
    <property type="component" value="Unassembled WGS sequence"/>
</dbReference>
<reference evidence="6 7" key="1">
    <citation type="journal article" date="2018" name="MBio">
        <title>Comparative Genomics Reveals the Core Gene Toolbox for the Fungus-Insect Symbiosis.</title>
        <authorList>
            <person name="Wang Y."/>
            <person name="Stata M."/>
            <person name="Wang W."/>
            <person name="Stajich J.E."/>
            <person name="White M.M."/>
            <person name="Moncalvo J.M."/>
        </authorList>
    </citation>
    <scope>NUCLEOTIDE SEQUENCE [LARGE SCALE GENOMIC DNA]</scope>
    <source>
        <strain evidence="6 7">SC-DP-2</strain>
    </source>
</reference>
<feature type="binding site" evidence="5">
    <location>
        <position position="106"/>
    </location>
    <ligand>
        <name>Mg(2+)</name>
        <dbReference type="ChEBI" id="CHEBI:18420"/>
        <label>1</label>
        <note>catalytic</note>
    </ligand>
</feature>
<protein>
    <recommendedName>
        <fullName evidence="8">Inositol-phosphate phosphatase</fullName>
    </recommendedName>
</protein>
<comment type="cofactor">
    <cofactor evidence="5">
        <name>Mg(2+)</name>
        <dbReference type="ChEBI" id="CHEBI:18420"/>
    </cofactor>
</comment>
<gene>
    <name evidence="6" type="ORF">BB560_001153</name>
</gene>
<evidence type="ECO:0000256" key="5">
    <source>
        <dbReference type="PIRSR" id="PIRSR600760-2"/>
    </source>
</evidence>
<keyword evidence="7" id="KW-1185">Reference proteome</keyword>
<dbReference type="PROSITE" id="PS00629">
    <property type="entry name" value="IMP_1"/>
    <property type="match status" value="1"/>
</dbReference>
<comment type="caution">
    <text evidence="6">The sequence shown here is derived from an EMBL/GenBank/DDBJ whole genome shotgun (WGS) entry which is preliminary data.</text>
</comment>
<dbReference type="PANTHER" id="PTHR20854">
    <property type="entry name" value="INOSITOL MONOPHOSPHATASE"/>
    <property type="match status" value="1"/>
</dbReference>
<dbReference type="STRING" id="133381.A0A2T9ZIE4"/>
<evidence type="ECO:0000313" key="6">
    <source>
        <dbReference type="EMBL" id="PVV04349.1"/>
    </source>
</evidence>
<dbReference type="PRINTS" id="PR00377">
    <property type="entry name" value="IMPHPHTASES"/>
</dbReference>
<feature type="binding site" evidence="5">
    <location>
        <position position="107"/>
    </location>
    <ligand>
        <name>Mg(2+)</name>
        <dbReference type="ChEBI" id="CHEBI:18420"/>
        <label>1</label>
        <note>catalytic</note>
    </ligand>
</feature>
<feature type="binding site" evidence="5">
    <location>
        <position position="282"/>
    </location>
    <ligand>
        <name>Mg(2+)</name>
        <dbReference type="ChEBI" id="CHEBI:18420"/>
        <label>1</label>
        <note>catalytic</note>
    </ligand>
</feature>
<dbReference type="Gene3D" id="3.30.540.10">
    <property type="entry name" value="Fructose-1,6-Bisphosphatase, subunit A, domain 1"/>
    <property type="match status" value="1"/>
</dbReference>
<dbReference type="PANTHER" id="PTHR20854:SF4">
    <property type="entry name" value="INOSITOL-1-MONOPHOSPHATASE-RELATED"/>
    <property type="match status" value="1"/>
</dbReference>
<keyword evidence="4 5" id="KW-0460">Magnesium</keyword>
<dbReference type="GO" id="GO:0046872">
    <property type="term" value="F:metal ion binding"/>
    <property type="evidence" value="ECO:0007669"/>
    <property type="project" value="UniProtKB-KW"/>
</dbReference>
<accession>A0A2T9ZIE4</accession>
<evidence type="ECO:0000256" key="4">
    <source>
        <dbReference type="ARBA" id="ARBA00022842"/>
    </source>
</evidence>
<dbReference type="InterPro" id="IPR020583">
    <property type="entry name" value="Inositol_monoP_metal-BS"/>
</dbReference>
<dbReference type="GO" id="GO:0006020">
    <property type="term" value="P:inositol metabolic process"/>
    <property type="evidence" value="ECO:0007669"/>
    <property type="project" value="TreeGrafter"/>
</dbReference>
<evidence type="ECO:0008006" key="8">
    <source>
        <dbReference type="Google" id="ProtNLM"/>
    </source>
</evidence>
<feature type="binding site" evidence="5">
    <location>
        <position position="83"/>
    </location>
    <ligand>
        <name>Mg(2+)</name>
        <dbReference type="ChEBI" id="CHEBI:18420"/>
        <label>1</label>
        <note>catalytic</note>
    </ligand>
</feature>
<evidence type="ECO:0000256" key="1">
    <source>
        <dbReference type="ARBA" id="ARBA00009759"/>
    </source>
</evidence>
<keyword evidence="2 5" id="KW-0479">Metal-binding</keyword>
<keyword evidence="3" id="KW-0378">Hydrolase</keyword>
<sequence length="379" mass="41257">MSDKEVLKVDCLAFAIYMAVCEAGPECFDAFWRKGKYGPGFGIGAIKKQGKHTDCLTVVDPLIENLLLSKISSRYPSHLFIGEETASESSERRTYSNLPTWIIDPIDGTNNFVHRFPSVGISIALSIDNFAEVGVVFLPVLDELYFGSIGNGAYLLENASKVVNSVFSEGFDKTIFTSSPAAVISNLTSVSRKLPLYDLASLEYLDDIDRCSVITEHGTDRNEVSLGKRTRTISRLLSSDPDPLKGGHIESLRIMGCASVDLINVAKGSADIYFESGPHIWDYAAAAVFVLESGGALFSGEGLYGTPEAVPVSSNPDVEPKPFNMWNRTVTAVRAMPNLDNSEGQEIPGSAIKKQKQLAHQLLCLVESIDYEPDGFPPE</sequence>
<dbReference type="Gene3D" id="3.40.190.80">
    <property type="match status" value="1"/>
</dbReference>
<dbReference type="GO" id="GO:0007165">
    <property type="term" value="P:signal transduction"/>
    <property type="evidence" value="ECO:0007669"/>
    <property type="project" value="TreeGrafter"/>
</dbReference>
<name>A0A2T9ZIE4_9FUNG</name>
<evidence type="ECO:0000256" key="3">
    <source>
        <dbReference type="ARBA" id="ARBA00022801"/>
    </source>
</evidence>